<evidence type="ECO:0000313" key="7">
    <source>
        <dbReference type="EMBL" id="TFB74470.1"/>
    </source>
</evidence>
<feature type="compositionally biased region" description="Basic residues" evidence="5">
    <location>
        <begin position="28"/>
        <end position="40"/>
    </location>
</feature>
<sequence>MGRHALGRTHLHHVGLVDELLSRSVHRADRRHRHCARPQHRPSNEARMSEADTSAARRNGDTSRSERAAALSVRNLRVGFGAAAPVVRGVSFDIAPGECLAIVGESGSGKSVTARSLLGLAGANARVSADRLELGGHSVLGLTEPAWQARRGKDVGLVLQDALVSLDPLRPIGREIADSLRLHTGLGASARAERVLELLDAVGLPDPELQVQKLSGQLSGGERQRALIAAAIALSPPLLIADEPTTALDVTVQAQILALLEQITGAGTAVLLISHDLAVVSRIAHRVAVLHDGVLVETGRTERVLGWPEQEQTRRMVAAIPADKPRGTRLSEADTPNIPDTAIDSVRKTPADNTIVLEAIGLSKSFRHPDGTRQLAVDTVSFALPRGSTLGIVGESGSGKTTTARLLLALLTPEHGEVRVFGQPWSTAREKTRRALRPGVGAIYQDALGSFDPRWSVAEILSDALSLGRQRRTPQTTARLATLLDEVGLAATVLLRRPLELSGGQRQRVGIARALAGKPQILICDEPVSSLDVTVQAQVLDLLDDVQRERGLSLVFISHDLGVVAHVSDQIAVMRAGRIVELGPALRVFAEPQHPYSAQLLAAVPRLSA</sequence>
<keyword evidence="3" id="KW-0547">Nucleotide-binding</keyword>
<dbReference type="InterPro" id="IPR003439">
    <property type="entry name" value="ABC_transporter-like_ATP-bd"/>
</dbReference>
<dbReference type="PANTHER" id="PTHR43776">
    <property type="entry name" value="TRANSPORT ATP-BINDING PROTEIN"/>
    <property type="match status" value="1"/>
</dbReference>
<dbReference type="InterPro" id="IPR017871">
    <property type="entry name" value="ABC_transporter-like_CS"/>
</dbReference>
<dbReference type="InterPro" id="IPR050319">
    <property type="entry name" value="ABC_transp_ATP-bind"/>
</dbReference>
<evidence type="ECO:0000256" key="1">
    <source>
        <dbReference type="ARBA" id="ARBA00005417"/>
    </source>
</evidence>
<keyword evidence="2" id="KW-0813">Transport</keyword>
<dbReference type="EMBL" id="SOFD01000035">
    <property type="protein sequence ID" value="TFB74470.1"/>
    <property type="molecule type" value="Genomic_DNA"/>
</dbReference>
<dbReference type="InterPro" id="IPR003593">
    <property type="entry name" value="AAA+_ATPase"/>
</dbReference>
<proteinExistence type="inferred from homology"/>
<evidence type="ECO:0000259" key="6">
    <source>
        <dbReference type="PROSITE" id="PS50893"/>
    </source>
</evidence>
<keyword evidence="4 7" id="KW-0067">ATP-binding</keyword>
<evidence type="ECO:0000256" key="4">
    <source>
        <dbReference type="ARBA" id="ARBA00022840"/>
    </source>
</evidence>
<dbReference type="Proteomes" id="UP000298252">
    <property type="component" value="Unassembled WGS sequence"/>
</dbReference>
<dbReference type="SUPFAM" id="SSF52540">
    <property type="entry name" value="P-loop containing nucleoside triphosphate hydrolases"/>
    <property type="match status" value="2"/>
</dbReference>
<dbReference type="SMART" id="SM00382">
    <property type="entry name" value="AAA"/>
    <property type="match status" value="2"/>
</dbReference>
<dbReference type="PANTHER" id="PTHR43776:SF7">
    <property type="entry name" value="D,D-DIPEPTIDE TRANSPORT ATP-BINDING PROTEIN DDPF-RELATED"/>
    <property type="match status" value="1"/>
</dbReference>
<feature type="domain" description="ABC transporter" evidence="6">
    <location>
        <begin position="71"/>
        <end position="317"/>
    </location>
</feature>
<evidence type="ECO:0000256" key="3">
    <source>
        <dbReference type="ARBA" id="ARBA00022741"/>
    </source>
</evidence>
<protein>
    <submittedName>
        <fullName evidence="7">ABC transporter ATP-binding protein</fullName>
    </submittedName>
</protein>
<dbReference type="NCBIfam" id="NF008453">
    <property type="entry name" value="PRK11308.1"/>
    <property type="match status" value="2"/>
</dbReference>
<dbReference type="PROSITE" id="PS00211">
    <property type="entry name" value="ABC_TRANSPORTER_1"/>
    <property type="match status" value="2"/>
</dbReference>
<feature type="region of interest" description="Disordered" evidence="5">
    <location>
        <begin position="28"/>
        <end position="66"/>
    </location>
</feature>
<dbReference type="GO" id="GO:0005524">
    <property type="term" value="F:ATP binding"/>
    <property type="evidence" value="ECO:0007669"/>
    <property type="project" value="UniProtKB-KW"/>
</dbReference>
<dbReference type="Pfam" id="PF00005">
    <property type="entry name" value="ABC_tran"/>
    <property type="match status" value="2"/>
</dbReference>
<dbReference type="PROSITE" id="PS50893">
    <property type="entry name" value="ABC_TRANSPORTER_2"/>
    <property type="match status" value="2"/>
</dbReference>
<name>A0ABY2HZ40_9MICO</name>
<evidence type="ECO:0000256" key="2">
    <source>
        <dbReference type="ARBA" id="ARBA00022448"/>
    </source>
</evidence>
<gene>
    <name evidence="7" type="ORF">E3O21_13905</name>
</gene>
<dbReference type="Gene3D" id="3.40.50.300">
    <property type="entry name" value="P-loop containing nucleotide triphosphate hydrolases"/>
    <property type="match status" value="2"/>
</dbReference>
<comment type="caution">
    <text evidence="7">The sequence shown here is derived from an EMBL/GenBank/DDBJ whole genome shotgun (WGS) entry which is preliminary data.</text>
</comment>
<organism evidence="7 8">
    <name type="scientific">Cryobacterium flavum</name>
    <dbReference type="NCBI Taxonomy" id="1424659"/>
    <lineage>
        <taxon>Bacteria</taxon>
        <taxon>Bacillati</taxon>
        <taxon>Actinomycetota</taxon>
        <taxon>Actinomycetes</taxon>
        <taxon>Micrococcales</taxon>
        <taxon>Microbacteriaceae</taxon>
        <taxon>Cryobacterium</taxon>
    </lineage>
</organism>
<comment type="similarity">
    <text evidence="1">Belongs to the ABC transporter superfamily.</text>
</comment>
<keyword evidence="8" id="KW-1185">Reference proteome</keyword>
<evidence type="ECO:0000313" key="8">
    <source>
        <dbReference type="Proteomes" id="UP000298252"/>
    </source>
</evidence>
<dbReference type="InterPro" id="IPR027417">
    <property type="entry name" value="P-loop_NTPase"/>
</dbReference>
<dbReference type="CDD" id="cd03257">
    <property type="entry name" value="ABC_NikE_OppD_transporters"/>
    <property type="match status" value="2"/>
</dbReference>
<feature type="domain" description="ABC transporter" evidence="6">
    <location>
        <begin position="357"/>
        <end position="601"/>
    </location>
</feature>
<reference evidence="7 8" key="1">
    <citation type="submission" date="2019-03" db="EMBL/GenBank/DDBJ databases">
        <title>Genomics of glacier-inhabiting Cryobacterium strains.</title>
        <authorList>
            <person name="Liu Q."/>
            <person name="Xin Y.-H."/>
        </authorList>
    </citation>
    <scope>NUCLEOTIDE SEQUENCE [LARGE SCALE GENOMIC DNA]</scope>
    <source>
        <strain evidence="7 8">Hh8</strain>
    </source>
</reference>
<accession>A0ABY2HZ40</accession>
<evidence type="ECO:0000256" key="5">
    <source>
        <dbReference type="SAM" id="MobiDB-lite"/>
    </source>
</evidence>